<dbReference type="PROSITE" id="PS51257">
    <property type="entry name" value="PROKAR_LIPOPROTEIN"/>
    <property type="match status" value="1"/>
</dbReference>
<evidence type="ECO:0000256" key="2">
    <source>
        <dbReference type="SAM" id="SignalP"/>
    </source>
</evidence>
<evidence type="ECO:0000313" key="4">
    <source>
        <dbReference type="Proteomes" id="UP000477543"/>
    </source>
</evidence>
<dbReference type="EMBL" id="WYDN01000003">
    <property type="protein sequence ID" value="NAZ15518.1"/>
    <property type="molecule type" value="Genomic_DNA"/>
</dbReference>
<proteinExistence type="predicted"/>
<accession>A0A6L9G2H4</accession>
<feature type="chain" id="PRO_5039587096" description="Secreted protein" evidence="2">
    <location>
        <begin position="23"/>
        <end position="169"/>
    </location>
</feature>
<comment type="caution">
    <text evidence="3">The sequence shown here is derived from an EMBL/GenBank/DDBJ whole genome shotgun (WGS) entry which is preliminary data.</text>
</comment>
<sequence length="169" mass="16937">MKNLRKASAFSLFVFLSVAAVGCTGQADPAGETTTGASPTAGSASPESGPKTSDIFEAQASVLRNGSPSSEIRQQVTGAGTTSFDVEPMPPGYSHLGVAVQCSGTGKWSASLDGVGGKEVSSDCSLNGGAAGLFDISDPAASQTVTVKVADGTDIWVTIFADSPDEADK</sequence>
<feature type="region of interest" description="Disordered" evidence="1">
    <location>
        <begin position="30"/>
        <end position="52"/>
    </location>
</feature>
<feature type="signal peptide" evidence="2">
    <location>
        <begin position="1"/>
        <end position="22"/>
    </location>
</feature>
<name>A0A6L9G2H4_9MICC</name>
<protein>
    <recommendedName>
        <fullName evidence="5">Secreted protein</fullName>
    </recommendedName>
</protein>
<gene>
    <name evidence="3" type="ORF">GT020_05460</name>
</gene>
<keyword evidence="2" id="KW-0732">Signal</keyword>
<dbReference type="AlphaFoldDB" id="A0A6L9G2H4"/>
<evidence type="ECO:0000313" key="3">
    <source>
        <dbReference type="EMBL" id="NAZ15518.1"/>
    </source>
</evidence>
<dbReference type="RefSeq" id="WP_161447925.1">
    <property type="nucleotide sequence ID" value="NZ_WYDN01000003.1"/>
</dbReference>
<evidence type="ECO:0000256" key="1">
    <source>
        <dbReference type="SAM" id="MobiDB-lite"/>
    </source>
</evidence>
<evidence type="ECO:0008006" key="5">
    <source>
        <dbReference type="Google" id="ProtNLM"/>
    </source>
</evidence>
<organism evidence="3 4">
    <name type="scientific">Glutamicibacter soli</name>
    <dbReference type="NCBI Taxonomy" id="453836"/>
    <lineage>
        <taxon>Bacteria</taxon>
        <taxon>Bacillati</taxon>
        <taxon>Actinomycetota</taxon>
        <taxon>Actinomycetes</taxon>
        <taxon>Micrococcales</taxon>
        <taxon>Micrococcaceae</taxon>
        <taxon>Glutamicibacter</taxon>
    </lineage>
</organism>
<feature type="compositionally biased region" description="Low complexity" evidence="1">
    <location>
        <begin position="30"/>
        <end position="50"/>
    </location>
</feature>
<reference evidence="3 4" key="1">
    <citation type="submission" date="2020-01" db="EMBL/GenBank/DDBJ databases">
        <title>Glutamicibacter soli M275.</title>
        <authorList>
            <person name="Meng X."/>
        </authorList>
    </citation>
    <scope>NUCLEOTIDE SEQUENCE [LARGE SCALE GENOMIC DNA]</scope>
    <source>
        <strain evidence="3 4">M275</strain>
    </source>
</reference>
<dbReference type="Proteomes" id="UP000477543">
    <property type="component" value="Unassembled WGS sequence"/>
</dbReference>